<keyword evidence="5" id="KW-1185">Reference proteome</keyword>
<accession>A0A8H7CN57</accession>
<feature type="transmembrane region" description="Helical" evidence="2">
    <location>
        <begin position="96"/>
        <end position="116"/>
    </location>
</feature>
<dbReference type="PANTHER" id="PTHR33741:SF5">
    <property type="entry name" value="TRANSMEMBRANE PROTEIN DDB_G0269096-RELATED"/>
    <property type="match status" value="1"/>
</dbReference>
<dbReference type="AlphaFoldDB" id="A0A8H7CN57"/>
<feature type="region of interest" description="Disordered" evidence="1">
    <location>
        <begin position="209"/>
        <end position="228"/>
    </location>
</feature>
<comment type="caution">
    <text evidence="4">The sequence shown here is derived from an EMBL/GenBank/DDBJ whole genome shotgun (WGS) entry which is preliminary data.</text>
</comment>
<dbReference type="EMBL" id="JACAZI010000018">
    <property type="protein sequence ID" value="KAF7341428.1"/>
    <property type="molecule type" value="Genomic_DNA"/>
</dbReference>
<keyword evidence="2" id="KW-0472">Membrane</keyword>
<evidence type="ECO:0000256" key="1">
    <source>
        <dbReference type="SAM" id="MobiDB-lite"/>
    </source>
</evidence>
<evidence type="ECO:0000313" key="4">
    <source>
        <dbReference type="EMBL" id="KAF7341428.1"/>
    </source>
</evidence>
<sequence>MSARASPLARLPRWMSHWLGYRDPDTPPSTPPNYVVWLWTFIGAFSGLSIIQAVFVHSHHFVDHHVPSIIASYGASAVLCYGAIEAPLAQPRALMAGHFISAVIGVCITKLFSLLPADRLEQLRWLAGCLSAATAIVVMQITETTHPPAGATALLAAVSPDMYSMGWYYLPIILLSSTLVLVSALLINNIQRRYPVYWWEPVIPPMAKPLPSVDAEKESDESGRQSPA</sequence>
<keyword evidence="2" id="KW-1133">Transmembrane helix</keyword>
<reference evidence="4" key="1">
    <citation type="submission" date="2020-05" db="EMBL/GenBank/DDBJ databases">
        <title>Mycena genomes resolve the evolution of fungal bioluminescence.</title>
        <authorList>
            <person name="Tsai I.J."/>
        </authorList>
    </citation>
    <scope>NUCLEOTIDE SEQUENCE</scope>
    <source>
        <strain evidence="4">CCC161011</strain>
    </source>
</reference>
<name>A0A8H7CN57_9AGAR</name>
<protein>
    <submittedName>
        <fullName evidence="4">HPP family protein</fullName>
    </submittedName>
</protein>
<feature type="transmembrane region" description="Helical" evidence="2">
    <location>
        <begin position="66"/>
        <end position="84"/>
    </location>
</feature>
<evidence type="ECO:0000259" key="3">
    <source>
        <dbReference type="Pfam" id="PF04982"/>
    </source>
</evidence>
<organism evidence="4 5">
    <name type="scientific">Mycena venus</name>
    <dbReference type="NCBI Taxonomy" id="2733690"/>
    <lineage>
        <taxon>Eukaryota</taxon>
        <taxon>Fungi</taxon>
        <taxon>Dikarya</taxon>
        <taxon>Basidiomycota</taxon>
        <taxon>Agaricomycotina</taxon>
        <taxon>Agaricomycetes</taxon>
        <taxon>Agaricomycetidae</taxon>
        <taxon>Agaricales</taxon>
        <taxon>Marasmiineae</taxon>
        <taxon>Mycenaceae</taxon>
        <taxon>Mycena</taxon>
    </lineage>
</organism>
<dbReference type="Pfam" id="PF04982">
    <property type="entry name" value="TM_HPP"/>
    <property type="match status" value="1"/>
</dbReference>
<dbReference type="PANTHER" id="PTHR33741">
    <property type="entry name" value="TRANSMEMBRANE PROTEIN DDB_G0269096-RELATED"/>
    <property type="match status" value="1"/>
</dbReference>
<dbReference type="InterPro" id="IPR007065">
    <property type="entry name" value="HPP"/>
</dbReference>
<feature type="transmembrane region" description="Helical" evidence="2">
    <location>
        <begin position="167"/>
        <end position="187"/>
    </location>
</feature>
<evidence type="ECO:0000313" key="5">
    <source>
        <dbReference type="Proteomes" id="UP000620124"/>
    </source>
</evidence>
<feature type="domain" description="HPP transmembrane region" evidence="3">
    <location>
        <begin position="31"/>
        <end position="195"/>
    </location>
</feature>
<proteinExistence type="predicted"/>
<feature type="transmembrane region" description="Helical" evidence="2">
    <location>
        <begin position="34"/>
        <end position="54"/>
    </location>
</feature>
<feature type="transmembrane region" description="Helical" evidence="2">
    <location>
        <begin position="123"/>
        <end position="142"/>
    </location>
</feature>
<dbReference type="InterPro" id="IPR058581">
    <property type="entry name" value="TM_HPP"/>
</dbReference>
<dbReference type="Proteomes" id="UP000620124">
    <property type="component" value="Unassembled WGS sequence"/>
</dbReference>
<evidence type="ECO:0000256" key="2">
    <source>
        <dbReference type="SAM" id="Phobius"/>
    </source>
</evidence>
<gene>
    <name evidence="4" type="ORF">MVEN_01879900</name>
</gene>
<feature type="compositionally biased region" description="Basic and acidic residues" evidence="1">
    <location>
        <begin position="214"/>
        <end position="228"/>
    </location>
</feature>
<dbReference type="OrthoDB" id="2016548at2759"/>
<keyword evidence="2" id="KW-0812">Transmembrane</keyword>